<feature type="region of interest" description="Disordered" evidence="2">
    <location>
        <begin position="1"/>
        <end position="68"/>
    </location>
</feature>
<dbReference type="PANTHER" id="PTHR22765">
    <property type="entry name" value="RING FINGER AND PROTEASE ASSOCIATED DOMAIN-CONTAINING"/>
    <property type="match status" value="1"/>
</dbReference>
<evidence type="ECO:0000256" key="2">
    <source>
        <dbReference type="SAM" id="MobiDB-lite"/>
    </source>
</evidence>
<dbReference type="GO" id="GO:0061630">
    <property type="term" value="F:ubiquitin protein ligase activity"/>
    <property type="evidence" value="ECO:0007669"/>
    <property type="project" value="TreeGrafter"/>
</dbReference>
<dbReference type="InterPro" id="IPR051826">
    <property type="entry name" value="E3_ubiquitin-ligase_domain"/>
</dbReference>
<dbReference type="OrthoDB" id="9984778at2759"/>
<dbReference type="InterPro" id="IPR013083">
    <property type="entry name" value="Znf_RING/FYVE/PHD"/>
</dbReference>
<evidence type="ECO:0000259" key="3">
    <source>
        <dbReference type="PROSITE" id="PS50089"/>
    </source>
</evidence>
<dbReference type="EMBL" id="JWZX01002314">
    <property type="protein sequence ID" value="KOO29997.1"/>
    <property type="molecule type" value="Genomic_DNA"/>
</dbReference>
<reference evidence="5" key="1">
    <citation type="journal article" date="2015" name="PLoS Genet.">
        <title>Genome Sequence and Transcriptome Analyses of Chrysochromulina tobin: Metabolic Tools for Enhanced Algal Fitness in the Prominent Order Prymnesiales (Haptophyceae).</title>
        <authorList>
            <person name="Hovde B.T."/>
            <person name="Deodato C.R."/>
            <person name="Hunsperger H.M."/>
            <person name="Ryken S.A."/>
            <person name="Yost W."/>
            <person name="Jha R.K."/>
            <person name="Patterson J."/>
            <person name="Monnat R.J. Jr."/>
            <person name="Barlow S.B."/>
            <person name="Starkenburg S.R."/>
            <person name="Cattolico R.A."/>
        </authorList>
    </citation>
    <scope>NUCLEOTIDE SEQUENCE</scope>
    <source>
        <strain evidence="5">CCMP291</strain>
    </source>
</reference>
<dbReference type="Proteomes" id="UP000037460">
    <property type="component" value="Unassembled WGS sequence"/>
</dbReference>
<keyword evidence="5" id="KW-1185">Reference proteome</keyword>
<feature type="domain" description="RING-type" evidence="3">
    <location>
        <begin position="116"/>
        <end position="158"/>
    </location>
</feature>
<dbReference type="GO" id="GO:0008270">
    <property type="term" value="F:zinc ion binding"/>
    <property type="evidence" value="ECO:0007669"/>
    <property type="project" value="UniProtKB-KW"/>
</dbReference>
<keyword evidence="1" id="KW-0863">Zinc-finger</keyword>
<dbReference type="Gene3D" id="3.30.40.10">
    <property type="entry name" value="Zinc/RING finger domain, C3HC4 (zinc finger)"/>
    <property type="match status" value="1"/>
</dbReference>
<keyword evidence="1" id="KW-0479">Metal-binding</keyword>
<dbReference type="AlphaFoldDB" id="A0A0M0JUJ7"/>
<sequence length="219" mass="22883">MGSTQSVARASAGSTHASATRPSMASSSSSSRRQGVPASPEPPRPAASAGLSSPPSPASSSPQLGRPPAFLQRQHRCDECPVEEPEVVVKVEAVPSVVETPAAAVAQGGADELIECVICLNELGGVDDPGSTLLCGHRFHAQCIDEWLAKDGRCPVCRQRMREQPPEARADPVQTTAGLRAIAATAMLVLESRRLMMLAAMEGALAVLVMSYVNSPHLL</sequence>
<dbReference type="SMART" id="SM00184">
    <property type="entry name" value="RING"/>
    <property type="match status" value="1"/>
</dbReference>
<dbReference type="PROSITE" id="PS50089">
    <property type="entry name" value="ZF_RING_2"/>
    <property type="match status" value="1"/>
</dbReference>
<name>A0A0M0JUJ7_9EUKA</name>
<comment type="caution">
    <text evidence="4">The sequence shown here is derived from an EMBL/GenBank/DDBJ whole genome shotgun (WGS) entry which is preliminary data.</text>
</comment>
<protein>
    <submittedName>
        <fullName evidence="4">Tpa: ring zinc finger domain superfamily protein</fullName>
    </submittedName>
</protein>
<keyword evidence="1" id="KW-0862">Zinc</keyword>
<dbReference type="PANTHER" id="PTHR22765:SF434">
    <property type="entry name" value="GB|AAD18119.1-RELATED"/>
    <property type="match status" value="1"/>
</dbReference>
<evidence type="ECO:0000256" key="1">
    <source>
        <dbReference type="PROSITE-ProRule" id="PRU00175"/>
    </source>
</evidence>
<dbReference type="Pfam" id="PF13639">
    <property type="entry name" value="zf-RING_2"/>
    <property type="match status" value="1"/>
</dbReference>
<feature type="compositionally biased region" description="Low complexity" evidence="2">
    <location>
        <begin position="46"/>
        <end position="62"/>
    </location>
</feature>
<feature type="compositionally biased region" description="Polar residues" evidence="2">
    <location>
        <begin position="1"/>
        <end position="16"/>
    </location>
</feature>
<evidence type="ECO:0000313" key="4">
    <source>
        <dbReference type="EMBL" id="KOO29997.1"/>
    </source>
</evidence>
<gene>
    <name evidence="4" type="ORF">Ctob_015759</name>
</gene>
<evidence type="ECO:0000313" key="5">
    <source>
        <dbReference type="Proteomes" id="UP000037460"/>
    </source>
</evidence>
<dbReference type="GO" id="GO:0006511">
    <property type="term" value="P:ubiquitin-dependent protein catabolic process"/>
    <property type="evidence" value="ECO:0007669"/>
    <property type="project" value="TreeGrafter"/>
</dbReference>
<organism evidence="4 5">
    <name type="scientific">Chrysochromulina tobinii</name>
    <dbReference type="NCBI Taxonomy" id="1460289"/>
    <lineage>
        <taxon>Eukaryota</taxon>
        <taxon>Haptista</taxon>
        <taxon>Haptophyta</taxon>
        <taxon>Prymnesiophyceae</taxon>
        <taxon>Prymnesiales</taxon>
        <taxon>Chrysochromulinaceae</taxon>
        <taxon>Chrysochromulina</taxon>
    </lineage>
</organism>
<dbReference type="SUPFAM" id="SSF57850">
    <property type="entry name" value="RING/U-box"/>
    <property type="match status" value="1"/>
</dbReference>
<proteinExistence type="predicted"/>
<accession>A0A0M0JUJ7</accession>
<dbReference type="InterPro" id="IPR001841">
    <property type="entry name" value="Znf_RING"/>
</dbReference>
<dbReference type="CDD" id="cd16448">
    <property type="entry name" value="RING-H2"/>
    <property type="match status" value="1"/>
</dbReference>
<feature type="compositionally biased region" description="Low complexity" evidence="2">
    <location>
        <begin position="17"/>
        <end position="33"/>
    </location>
</feature>